<dbReference type="OrthoDB" id="9149263at2"/>
<dbReference type="RefSeq" id="WP_100861357.1">
    <property type="nucleotide sequence ID" value="NZ_PGCP01000038.1"/>
</dbReference>
<keyword evidence="1" id="KW-0540">Nuclease</keyword>
<accession>A0A2M8H512</accession>
<organism evidence="1 2">
    <name type="scientific">Aeromonas lusitana</name>
    <dbReference type="NCBI Taxonomy" id="931529"/>
    <lineage>
        <taxon>Bacteria</taxon>
        <taxon>Pseudomonadati</taxon>
        <taxon>Pseudomonadota</taxon>
        <taxon>Gammaproteobacteria</taxon>
        <taxon>Aeromonadales</taxon>
        <taxon>Aeromonadaceae</taxon>
        <taxon>Aeromonas</taxon>
    </lineage>
</organism>
<dbReference type="Proteomes" id="UP000232060">
    <property type="component" value="Unassembled WGS sequence"/>
</dbReference>
<dbReference type="Pfam" id="PF09569">
    <property type="entry name" value="RE_ScaI"/>
    <property type="match status" value="1"/>
</dbReference>
<proteinExistence type="predicted"/>
<keyword evidence="2" id="KW-1185">Reference proteome</keyword>
<dbReference type="InterPro" id="IPR019069">
    <property type="entry name" value="Restrct_endonuc_II_ScaI"/>
</dbReference>
<comment type="caution">
    <text evidence="1">The sequence shown here is derived from an EMBL/GenBank/DDBJ whole genome shotgun (WGS) entry which is preliminary data.</text>
</comment>
<name>A0A2M8H512_9GAMM</name>
<protein>
    <submittedName>
        <fullName evidence="1">ScaI family restriction endonuclease</fullName>
    </submittedName>
</protein>
<dbReference type="REBASE" id="260144">
    <property type="entry name" value="Alu2473ORF18615P"/>
</dbReference>
<evidence type="ECO:0000313" key="2">
    <source>
        <dbReference type="Proteomes" id="UP000232060"/>
    </source>
</evidence>
<keyword evidence="1" id="KW-0255">Endonuclease</keyword>
<sequence length="198" mass="22643">MNRSPYADHDKSEWKSITEKLINKHPLPKDFIIEVVHDAWNGIFNTSIGNNGLKIGEHIFPKPQIIGALLHELIPAEIEAAFPLAWRGEKNAGDKDIVYIPDDFYSIELKTSSNPSRIFGNRSYAQQPTQGKKSKDGFYLAVNFWKFSASKVKPEIQTIRFGWLDHTDWKGQKAESGQQSSLSPETYELKFKTLYSKR</sequence>
<dbReference type="GO" id="GO:0004519">
    <property type="term" value="F:endonuclease activity"/>
    <property type="evidence" value="ECO:0007669"/>
    <property type="project" value="UniProtKB-KW"/>
</dbReference>
<reference evidence="1 2" key="1">
    <citation type="submission" date="2017-11" db="EMBL/GenBank/DDBJ databases">
        <title>Draft genome sequence of environmental isolate Aeromonas lusitania sp. nov. MDC 2473.</title>
        <authorList>
            <person name="Colston S.M."/>
            <person name="Navarro A."/>
            <person name="Martinez-Murcia A.J."/>
            <person name="Graf J."/>
        </authorList>
    </citation>
    <scope>NUCLEOTIDE SEQUENCE [LARGE SCALE GENOMIC DNA]</scope>
    <source>
        <strain evidence="1 2">MDC 2473</strain>
    </source>
</reference>
<keyword evidence="1" id="KW-0378">Hydrolase</keyword>
<dbReference type="AlphaFoldDB" id="A0A2M8H512"/>
<dbReference type="EMBL" id="PGCP01000038">
    <property type="protein sequence ID" value="PJC91639.1"/>
    <property type="molecule type" value="Genomic_DNA"/>
</dbReference>
<gene>
    <name evidence="1" type="ORF">CUC44_18620</name>
</gene>
<evidence type="ECO:0000313" key="1">
    <source>
        <dbReference type="EMBL" id="PJC91639.1"/>
    </source>
</evidence>